<name>A0ABS5HJL6_9BACT</name>
<evidence type="ECO:0000313" key="2">
    <source>
        <dbReference type="Proteomes" id="UP000682951"/>
    </source>
</evidence>
<comment type="caution">
    <text evidence="1">The sequence shown here is derived from an EMBL/GenBank/DDBJ whole genome shotgun (WGS) entry which is preliminary data.</text>
</comment>
<evidence type="ECO:0000313" key="1">
    <source>
        <dbReference type="EMBL" id="MBR8464433.1"/>
    </source>
</evidence>
<dbReference type="Proteomes" id="UP000682951">
    <property type="component" value="Unassembled WGS sequence"/>
</dbReference>
<accession>A0ABS5HJL6</accession>
<sequence length="256" mass="29065">MSDEKCTEFKIRLTHDEPIELKTMAVSLLSLQELIDGYTSKEHGISDSKIYLDKVEVGSDIYSLIFQISAEALPLIAPLKVLKEVIDIMVLFKDYKDKSLYETENNPYLTPKNATLLKDILAPVIINQNTYNISHADNIIFSIGADDAKKMTQNAELIAEVEQAEQCKEYKNVLINFKIVKDAKRIVRDSAVCEAVIKNRSIPTEIINIDDKELVNKSPFDNYYLVDLLSFSVEGIVKFYRVTAIHSIIPKQKDSK</sequence>
<gene>
    <name evidence="1" type="ORF">KDD93_07630</name>
</gene>
<dbReference type="EMBL" id="JAGSSW010000008">
    <property type="protein sequence ID" value="MBR8464433.1"/>
    <property type="molecule type" value="Genomic_DNA"/>
</dbReference>
<proteinExistence type="predicted"/>
<evidence type="ECO:0008006" key="3">
    <source>
        <dbReference type="Google" id="ProtNLM"/>
    </source>
</evidence>
<keyword evidence="2" id="KW-1185">Reference proteome</keyword>
<reference evidence="1 2" key="1">
    <citation type="submission" date="2021-04" db="EMBL/GenBank/DDBJ databases">
        <title>Molecular and phenotypic characterization and identification of bacterial isolates recovered from the Anatolian ground squirrels (Spermophilus xanthoprymnus) and which have the potential to form a new species in the Campylobacter genus.</title>
        <authorList>
            <person name="Aydin F."/>
            <person name="Abay S."/>
            <person name="Kayman T."/>
            <person name="Karakaya E."/>
            <person name="Mustak H.K."/>
            <person name="Mustak I.B."/>
            <person name="Bilgin N."/>
            <person name="Duzler A."/>
            <person name="Sahin O."/>
            <person name="Guran O."/>
            <person name="Saticioglu I.B."/>
        </authorList>
    </citation>
    <scope>NUCLEOTIDE SEQUENCE [LARGE SCALE GENOMIC DNA]</scope>
    <source>
        <strain evidence="2">faydin-G24</strain>
    </source>
</reference>
<protein>
    <recommendedName>
        <fullName evidence="3">RloG protein</fullName>
    </recommendedName>
</protein>
<dbReference type="RefSeq" id="WP_212139834.1">
    <property type="nucleotide sequence ID" value="NZ_JAGSSW010000008.1"/>
</dbReference>
<organism evidence="1 2">
    <name type="scientific">Campylobacter anatolicus</name>
    <dbReference type="NCBI Taxonomy" id="2829105"/>
    <lineage>
        <taxon>Bacteria</taxon>
        <taxon>Pseudomonadati</taxon>
        <taxon>Campylobacterota</taxon>
        <taxon>Epsilonproteobacteria</taxon>
        <taxon>Campylobacterales</taxon>
        <taxon>Campylobacteraceae</taxon>
        <taxon>Campylobacter</taxon>
    </lineage>
</organism>